<accession>A0ABQ4S858</accession>
<dbReference type="InterPro" id="IPR004090">
    <property type="entry name" value="Chemotax_Me-accpt_rcpt"/>
</dbReference>
<keyword evidence="2" id="KW-0807">Transducer</keyword>
<feature type="domain" description="PAS" evidence="5">
    <location>
        <begin position="162"/>
        <end position="192"/>
    </location>
</feature>
<dbReference type="Pfam" id="PF08447">
    <property type="entry name" value="PAS_3"/>
    <property type="match status" value="1"/>
</dbReference>
<evidence type="ECO:0000259" key="7">
    <source>
        <dbReference type="PROSITE" id="PS50192"/>
    </source>
</evidence>
<dbReference type="PROSITE" id="PS50111">
    <property type="entry name" value="CHEMOTAXIS_TRANSDUC_2"/>
    <property type="match status" value="1"/>
</dbReference>
<feature type="domain" description="PAC" evidence="6">
    <location>
        <begin position="99"/>
        <end position="151"/>
    </location>
</feature>
<evidence type="ECO:0000256" key="3">
    <source>
        <dbReference type="SAM" id="Coils"/>
    </source>
</evidence>
<dbReference type="Pfam" id="PF00015">
    <property type="entry name" value="MCPsignal"/>
    <property type="match status" value="1"/>
</dbReference>
<gene>
    <name evidence="8" type="primary">bdlA_1</name>
    <name evidence="8" type="ORF">OCOJLMKI_5222</name>
</gene>
<evidence type="ECO:0000259" key="4">
    <source>
        <dbReference type="PROSITE" id="PS50111"/>
    </source>
</evidence>
<evidence type="ECO:0000259" key="6">
    <source>
        <dbReference type="PROSITE" id="PS50113"/>
    </source>
</evidence>
<feature type="domain" description="T-SNARE coiled-coil homology" evidence="7">
    <location>
        <begin position="423"/>
        <end position="485"/>
    </location>
</feature>
<dbReference type="InterPro" id="IPR000727">
    <property type="entry name" value="T_SNARE_dom"/>
</dbReference>
<reference evidence="8" key="2">
    <citation type="submission" date="2021-08" db="EMBL/GenBank/DDBJ databases">
        <authorList>
            <person name="Tani A."/>
            <person name="Ola A."/>
            <person name="Ogura Y."/>
            <person name="Katsura K."/>
            <person name="Hayashi T."/>
        </authorList>
    </citation>
    <scope>NUCLEOTIDE SEQUENCE</scope>
    <source>
        <strain evidence="8">DSM 19015</strain>
    </source>
</reference>
<reference evidence="8" key="1">
    <citation type="journal article" date="2021" name="Front. Microbiol.">
        <title>Comprehensive Comparative Genomics and Phenotyping of Methylobacterium Species.</title>
        <authorList>
            <person name="Alessa O."/>
            <person name="Ogura Y."/>
            <person name="Fujitani Y."/>
            <person name="Takami H."/>
            <person name="Hayashi T."/>
            <person name="Sahin N."/>
            <person name="Tani A."/>
        </authorList>
    </citation>
    <scope>NUCLEOTIDE SEQUENCE</scope>
    <source>
        <strain evidence="8">DSM 19015</strain>
    </source>
</reference>
<dbReference type="InterPro" id="IPR000700">
    <property type="entry name" value="PAS-assoc_C"/>
</dbReference>
<feature type="domain" description="PAS" evidence="5">
    <location>
        <begin position="40"/>
        <end position="70"/>
    </location>
</feature>
<organism evidence="8 9">
    <name type="scientific">Methylobacterium iners</name>
    <dbReference type="NCBI Taxonomy" id="418707"/>
    <lineage>
        <taxon>Bacteria</taxon>
        <taxon>Pseudomonadati</taxon>
        <taxon>Pseudomonadota</taxon>
        <taxon>Alphaproteobacteria</taxon>
        <taxon>Hyphomicrobiales</taxon>
        <taxon>Methylobacteriaceae</taxon>
        <taxon>Methylobacterium</taxon>
    </lineage>
</organism>
<dbReference type="EMBL" id="BPQP01000138">
    <property type="protein sequence ID" value="GJD97983.1"/>
    <property type="molecule type" value="Genomic_DNA"/>
</dbReference>
<dbReference type="SMART" id="SM00086">
    <property type="entry name" value="PAC"/>
    <property type="match status" value="2"/>
</dbReference>
<keyword evidence="3" id="KW-0175">Coiled coil</keyword>
<dbReference type="InterPro" id="IPR004089">
    <property type="entry name" value="MCPsignal_dom"/>
</dbReference>
<dbReference type="InterPro" id="IPR050903">
    <property type="entry name" value="Bact_Chemotaxis_MeTrfase"/>
</dbReference>
<dbReference type="PRINTS" id="PR00260">
    <property type="entry name" value="CHEMTRNSDUCR"/>
</dbReference>
<dbReference type="PANTHER" id="PTHR24422">
    <property type="entry name" value="CHEMOTAXIS PROTEIN METHYLTRANSFERASE"/>
    <property type="match status" value="1"/>
</dbReference>
<dbReference type="SMART" id="SM00091">
    <property type="entry name" value="PAS"/>
    <property type="match status" value="2"/>
</dbReference>
<dbReference type="InterPro" id="IPR001610">
    <property type="entry name" value="PAC"/>
</dbReference>
<keyword evidence="9" id="KW-1185">Reference proteome</keyword>
<dbReference type="Gene3D" id="3.30.450.20">
    <property type="entry name" value="PAS domain"/>
    <property type="match status" value="2"/>
</dbReference>
<evidence type="ECO:0000313" key="9">
    <source>
        <dbReference type="Proteomes" id="UP001055125"/>
    </source>
</evidence>
<dbReference type="PANTHER" id="PTHR24422:SF10">
    <property type="entry name" value="CHEMOTAXIS PROTEIN METHYLTRANSFERASE 2"/>
    <property type="match status" value="1"/>
</dbReference>
<name>A0ABQ4S858_9HYPH</name>
<dbReference type="InterPro" id="IPR035965">
    <property type="entry name" value="PAS-like_dom_sf"/>
</dbReference>
<feature type="domain" description="Methyl-accepting transducer" evidence="4">
    <location>
        <begin position="271"/>
        <end position="493"/>
    </location>
</feature>
<dbReference type="CDD" id="cd00130">
    <property type="entry name" value="PAS"/>
    <property type="match status" value="2"/>
</dbReference>
<dbReference type="InterPro" id="IPR013656">
    <property type="entry name" value="PAS_4"/>
</dbReference>
<dbReference type="SUPFAM" id="SSF58104">
    <property type="entry name" value="Methyl-accepting chemotaxis protein (MCP) signaling domain"/>
    <property type="match status" value="1"/>
</dbReference>
<dbReference type="InterPro" id="IPR000014">
    <property type="entry name" value="PAS"/>
</dbReference>
<dbReference type="InterPro" id="IPR013655">
    <property type="entry name" value="PAS_fold_3"/>
</dbReference>
<dbReference type="PROSITE" id="PS50113">
    <property type="entry name" value="PAC"/>
    <property type="match status" value="2"/>
</dbReference>
<dbReference type="Gene3D" id="1.10.287.950">
    <property type="entry name" value="Methyl-accepting chemotaxis protein"/>
    <property type="match status" value="1"/>
</dbReference>
<dbReference type="PROSITE" id="PS50112">
    <property type="entry name" value="PAS"/>
    <property type="match status" value="2"/>
</dbReference>
<comment type="similarity">
    <text evidence="1">Belongs to the methyl-accepting chemotaxis (MCP) protein family.</text>
</comment>
<dbReference type="Proteomes" id="UP001055125">
    <property type="component" value="Unassembled WGS sequence"/>
</dbReference>
<sequence>MKQGQKAVSATELTMLGGLGKATSRETQAKLAALDKSQGVIELTLDGRVIVANENLLNVIGYTLPEIVGKHHSLFVEPALRDSPAYMEFWSKLRAGEFQAGQFKRVGKGGREIWIEATYNPLFDASGRPYKIVKFATDITRQKAEDADRQGQIAAISKSQAVIAFNLDGTVLEANRNFLSAVGYALPEIVGRHHSMFVDPATKDSRDYAEFWAKLREGAYQAGQYKRVAKGGRPVWIEASYNPILDAGGRPYKVVKFATDITQQVALMADLKQLIERNFGEIDTAILRSNQESGEATQAAGITSNNVQTMAAAAEELAASVAEISESMSKARSATDEAHAQVGAAGEFTGKLTTTAAAMSGIVGLIQNIASQINLLALNATIESARAGEAGRGFAVVAQEVKNLANQAARATEQISAEIDNVQAVSKQVVGSLDTIQGSVERMRDYVVSTAAAVEEQSVVTRDMSANMQEAAAAVSAIAQNVMAISGSITDVSQAVTTTKEAARVLAR</sequence>
<proteinExistence type="inferred from homology"/>
<dbReference type="NCBIfam" id="TIGR00229">
    <property type="entry name" value="sensory_box"/>
    <property type="match status" value="2"/>
</dbReference>
<protein>
    <submittedName>
        <fullName evidence="8">Biofilm dispersion protein BdlA</fullName>
    </submittedName>
</protein>
<evidence type="ECO:0000313" key="8">
    <source>
        <dbReference type="EMBL" id="GJD97983.1"/>
    </source>
</evidence>
<comment type="caution">
    <text evidence="8">The sequence shown here is derived from an EMBL/GenBank/DDBJ whole genome shotgun (WGS) entry which is preliminary data.</text>
</comment>
<dbReference type="Pfam" id="PF08448">
    <property type="entry name" value="PAS_4"/>
    <property type="match status" value="1"/>
</dbReference>
<feature type="coiled-coil region" evidence="3">
    <location>
        <begin position="394"/>
        <end position="421"/>
    </location>
</feature>
<dbReference type="PROSITE" id="PS50192">
    <property type="entry name" value="T_SNARE"/>
    <property type="match status" value="1"/>
</dbReference>
<evidence type="ECO:0000256" key="1">
    <source>
        <dbReference type="ARBA" id="ARBA00029447"/>
    </source>
</evidence>
<dbReference type="SMART" id="SM00283">
    <property type="entry name" value="MA"/>
    <property type="match status" value="1"/>
</dbReference>
<evidence type="ECO:0000259" key="5">
    <source>
        <dbReference type="PROSITE" id="PS50112"/>
    </source>
</evidence>
<evidence type="ECO:0000256" key="2">
    <source>
        <dbReference type="PROSITE-ProRule" id="PRU00284"/>
    </source>
</evidence>
<feature type="domain" description="PAC" evidence="6">
    <location>
        <begin position="221"/>
        <end position="273"/>
    </location>
</feature>
<dbReference type="SUPFAM" id="SSF55785">
    <property type="entry name" value="PYP-like sensor domain (PAS domain)"/>
    <property type="match status" value="2"/>
</dbReference>